<keyword evidence="3" id="KW-1185">Reference proteome</keyword>
<feature type="non-terminal residue" evidence="2">
    <location>
        <position position="623"/>
    </location>
</feature>
<evidence type="ECO:0000256" key="1">
    <source>
        <dbReference type="SAM" id="MobiDB-lite"/>
    </source>
</evidence>
<evidence type="ECO:0000313" key="2">
    <source>
        <dbReference type="EMBL" id="KZP30024.1"/>
    </source>
</evidence>
<protein>
    <submittedName>
        <fullName evidence="2">Uncharacterized protein</fullName>
    </submittedName>
</protein>
<evidence type="ECO:0000313" key="3">
    <source>
        <dbReference type="Proteomes" id="UP000076532"/>
    </source>
</evidence>
<dbReference type="AlphaFoldDB" id="A0A166SZW4"/>
<accession>A0A166SZW4</accession>
<gene>
    <name evidence="2" type="ORF">FIBSPDRAFT_1038393</name>
</gene>
<dbReference type="STRING" id="436010.A0A166SZW4"/>
<sequence length="623" mass="69844">MSQSQAVVRTAGADKPTLDYDPQDRHMTVLKNGPGMHLNIAFSAGGVYAEAACRKGAIILGLGPYAASEAIVQLFGDDAKRLEILNELFRLRGHPAAEQIDGIDGTAKLQAPAKPSKAVQKLKKLCGRVLKYTHERELEDTQLLAYKCIVMLTTRYIGLRWLFIENIFPRDPSAIARSWREGSAGGDQEWSFFLDYAAYCIAAPDQITQVVEALNPSRFGCFEGSLCVSEHLANWISNTLAATELSRLVAVGYLAGILELHSFWERRIKEDLHSLSDVLCLIELRLLEDLATDCETRHLEKIQDLVTMDPEGINSDRSKALFPDASKRAERFLPKPKPKDNADIHDQQPLLQSVDGEFSALDELDLYHRSGITVDSVYYHHSPQGISCAVLLNMGFARVGERSTTATWSVTAENWVSDADKDKPTEDITISSSYPTKTEWFEVDEKAENEESSFMPSVSLNAAGNGVELLGGMGKPKRSHHNSPYKIKLDHHMEIHENLLAVLKWRYEDEVGLFDLPGLRFLVVVEKSTDDFDPVWFPFLLNSDWRLRADIHGSDMSAKLKRFFAKEPKHYEKRFQMKGNFHPHLARDILKDAVENPERPSHVGLRVAAKAWAESSQNSQGKG</sequence>
<feature type="region of interest" description="Disordered" evidence="1">
    <location>
        <begin position="1"/>
        <end position="21"/>
    </location>
</feature>
<organism evidence="2 3">
    <name type="scientific">Athelia psychrophila</name>
    <dbReference type="NCBI Taxonomy" id="1759441"/>
    <lineage>
        <taxon>Eukaryota</taxon>
        <taxon>Fungi</taxon>
        <taxon>Dikarya</taxon>
        <taxon>Basidiomycota</taxon>
        <taxon>Agaricomycotina</taxon>
        <taxon>Agaricomycetes</taxon>
        <taxon>Agaricomycetidae</taxon>
        <taxon>Atheliales</taxon>
        <taxon>Atheliaceae</taxon>
        <taxon>Athelia</taxon>
    </lineage>
</organism>
<reference evidence="2 3" key="1">
    <citation type="journal article" date="2016" name="Mol. Biol. Evol.">
        <title>Comparative Genomics of Early-Diverging Mushroom-Forming Fungi Provides Insights into the Origins of Lignocellulose Decay Capabilities.</title>
        <authorList>
            <person name="Nagy L.G."/>
            <person name="Riley R."/>
            <person name="Tritt A."/>
            <person name="Adam C."/>
            <person name="Daum C."/>
            <person name="Floudas D."/>
            <person name="Sun H."/>
            <person name="Yadav J.S."/>
            <person name="Pangilinan J."/>
            <person name="Larsson K.H."/>
            <person name="Matsuura K."/>
            <person name="Barry K."/>
            <person name="Labutti K."/>
            <person name="Kuo R."/>
            <person name="Ohm R.A."/>
            <person name="Bhattacharya S.S."/>
            <person name="Shirouzu T."/>
            <person name="Yoshinaga Y."/>
            <person name="Martin F.M."/>
            <person name="Grigoriev I.V."/>
            <person name="Hibbett D.S."/>
        </authorList>
    </citation>
    <scope>NUCLEOTIDE SEQUENCE [LARGE SCALE GENOMIC DNA]</scope>
    <source>
        <strain evidence="2 3">CBS 109695</strain>
    </source>
</reference>
<dbReference type="OrthoDB" id="3066495at2759"/>
<name>A0A166SZW4_9AGAM</name>
<dbReference type="Proteomes" id="UP000076532">
    <property type="component" value="Unassembled WGS sequence"/>
</dbReference>
<proteinExistence type="predicted"/>
<dbReference type="EMBL" id="KV417495">
    <property type="protein sequence ID" value="KZP30024.1"/>
    <property type="molecule type" value="Genomic_DNA"/>
</dbReference>